<dbReference type="EMBL" id="GBXM01033517">
    <property type="protein sequence ID" value="JAH75060.1"/>
    <property type="molecule type" value="Transcribed_RNA"/>
</dbReference>
<protein>
    <submittedName>
        <fullName evidence="1">Uncharacterized protein</fullName>
    </submittedName>
</protein>
<organism evidence="1">
    <name type="scientific">Anguilla anguilla</name>
    <name type="common">European freshwater eel</name>
    <name type="synonym">Muraena anguilla</name>
    <dbReference type="NCBI Taxonomy" id="7936"/>
    <lineage>
        <taxon>Eukaryota</taxon>
        <taxon>Metazoa</taxon>
        <taxon>Chordata</taxon>
        <taxon>Craniata</taxon>
        <taxon>Vertebrata</taxon>
        <taxon>Euteleostomi</taxon>
        <taxon>Actinopterygii</taxon>
        <taxon>Neopterygii</taxon>
        <taxon>Teleostei</taxon>
        <taxon>Anguilliformes</taxon>
        <taxon>Anguillidae</taxon>
        <taxon>Anguilla</taxon>
    </lineage>
</organism>
<proteinExistence type="predicted"/>
<evidence type="ECO:0000313" key="1">
    <source>
        <dbReference type="EMBL" id="JAH75060.1"/>
    </source>
</evidence>
<name>A0A0E9VC71_ANGAN</name>
<reference evidence="1" key="2">
    <citation type="journal article" date="2015" name="Fish Shellfish Immunol.">
        <title>Early steps in the European eel (Anguilla anguilla)-Vibrio vulnificus interaction in the gills: Role of the RtxA13 toxin.</title>
        <authorList>
            <person name="Callol A."/>
            <person name="Pajuelo D."/>
            <person name="Ebbesson L."/>
            <person name="Teles M."/>
            <person name="MacKenzie S."/>
            <person name="Amaro C."/>
        </authorList>
    </citation>
    <scope>NUCLEOTIDE SEQUENCE</scope>
</reference>
<dbReference type="AlphaFoldDB" id="A0A0E9VC71"/>
<reference evidence="1" key="1">
    <citation type="submission" date="2014-11" db="EMBL/GenBank/DDBJ databases">
        <authorList>
            <person name="Amaro Gonzalez C."/>
        </authorList>
    </citation>
    <scope>NUCLEOTIDE SEQUENCE</scope>
</reference>
<accession>A0A0E9VC71</accession>
<sequence>MHFNTESHPCLHDLKVPNCQISSKNSQNIYGFCTE</sequence>